<gene>
    <name evidence="1" type="ORF">AGR3A_Lc140146</name>
</gene>
<protein>
    <submittedName>
        <fullName evidence="1">Uncharacterized protein</fullName>
    </submittedName>
</protein>
<keyword evidence="2" id="KW-1185">Reference proteome</keyword>
<organism evidence="1 2">
    <name type="scientific">Agrobacterium tomkonis CFBP 6623</name>
    <dbReference type="NCBI Taxonomy" id="1183432"/>
    <lineage>
        <taxon>Bacteria</taxon>
        <taxon>Pseudomonadati</taxon>
        <taxon>Pseudomonadota</taxon>
        <taxon>Alphaproteobacteria</taxon>
        <taxon>Hyphomicrobiales</taxon>
        <taxon>Rhizobiaceae</taxon>
        <taxon>Rhizobium/Agrobacterium group</taxon>
        <taxon>Agrobacterium</taxon>
        <taxon>Agrobacterium tumefaciens complex</taxon>
    </lineage>
</organism>
<reference evidence="2" key="1">
    <citation type="submission" date="2016-01" db="EMBL/GenBank/DDBJ databases">
        <authorList>
            <person name="Regsiter A."/>
            <person name="william w."/>
        </authorList>
    </citation>
    <scope>NUCLEOTIDE SEQUENCE [LARGE SCALE GENOMIC DNA]</scope>
    <source>
        <strain evidence="2">CFBP 6623</strain>
    </source>
</reference>
<sequence length="96" mass="10534">MKIRSDGKTPDSLAFKAPQIKGIAESPCIVVCRATLDWECFPEWSMTSLMGLPFDVLQQRFTFGETMLLADAGLTSTPRNSDEGGHFLAGHLLPHP</sequence>
<dbReference type="Proteomes" id="UP000191988">
    <property type="component" value="Unassembled WGS sequence"/>
</dbReference>
<evidence type="ECO:0000313" key="2">
    <source>
        <dbReference type="Proteomes" id="UP000191988"/>
    </source>
</evidence>
<dbReference type="AlphaFoldDB" id="A0A1S7RPG2"/>
<proteinExistence type="predicted"/>
<dbReference type="EMBL" id="FBWK01000050">
    <property type="protein sequence ID" value="CUX55050.1"/>
    <property type="molecule type" value="Genomic_DNA"/>
</dbReference>
<name>A0A1S7RPG2_9HYPH</name>
<accession>A0A1S7RPG2</accession>
<evidence type="ECO:0000313" key="1">
    <source>
        <dbReference type="EMBL" id="CUX55050.1"/>
    </source>
</evidence>
<dbReference type="STRING" id="1183432.AGR3A_Lc140146"/>